<dbReference type="Proteomes" id="UP001349262">
    <property type="component" value="Unassembled WGS sequence"/>
</dbReference>
<accession>A0ABU7T7C2</accession>
<reference evidence="1 2" key="1">
    <citation type="journal article" date="2012" name="Genet. Mol. Biol.">
        <title>Analysis of 16S rRNA and mxaF genes revealing insights into Methylobacterium niche-specific plant association.</title>
        <authorList>
            <person name="Dourado M.N."/>
            <person name="Andreote F.D."/>
            <person name="Dini-Andreote F."/>
            <person name="Conti R."/>
            <person name="Araujo J.M."/>
            <person name="Araujo W.L."/>
        </authorList>
    </citation>
    <scope>NUCLEOTIDE SEQUENCE [LARGE SCALE GENOMIC DNA]</scope>
    <source>
        <strain evidence="1 2">SR1.6/4</strain>
    </source>
</reference>
<evidence type="ECO:0008006" key="3">
    <source>
        <dbReference type="Google" id="ProtNLM"/>
    </source>
</evidence>
<evidence type="ECO:0000313" key="1">
    <source>
        <dbReference type="EMBL" id="MEE7456454.1"/>
    </source>
</evidence>
<keyword evidence="2" id="KW-1185">Reference proteome</keyword>
<evidence type="ECO:0000313" key="2">
    <source>
        <dbReference type="Proteomes" id="UP001349262"/>
    </source>
</evidence>
<proteinExistence type="predicted"/>
<gene>
    <name evidence="1" type="ORF">MRSR164_06540</name>
</gene>
<dbReference type="EMBL" id="MLBY01000003">
    <property type="protein sequence ID" value="MEE7456454.1"/>
    <property type="molecule type" value="Genomic_DNA"/>
</dbReference>
<organism evidence="1 2">
    <name type="scientific">Methylobacterium radiotolerans</name>
    <dbReference type="NCBI Taxonomy" id="31998"/>
    <lineage>
        <taxon>Bacteria</taxon>
        <taxon>Pseudomonadati</taxon>
        <taxon>Pseudomonadota</taxon>
        <taxon>Alphaproteobacteria</taxon>
        <taxon>Hyphomicrobiales</taxon>
        <taxon>Methylobacteriaceae</taxon>
        <taxon>Methylobacterium</taxon>
    </lineage>
</organism>
<name>A0ABU7T7C2_9HYPH</name>
<sequence>MSKAGEIAMGAVGSAAGLLVPVVGPAAVQAILKNAVRLPMETRRNNWFNSIGEGLRELQDRLDGFDPNRLGENEEFVSTIFETTQMAVKTHRTEKLEALRNVVLNAAAGVQTDDVLRGAFLGYVDRFSSLHLKVLKLLSDPESVPEMVDHVRQQRVNSLSATLLSALPQSANVVLLGKVLIDLHREALIEQVDNDLLTDAFGCMLKRTTAEGDEFLRFIAEPAGGLS</sequence>
<comment type="caution">
    <text evidence="1">The sequence shown here is derived from an EMBL/GenBank/DDBJ whole genome shotgun (WGS) entry which is preliminary data.</text>
</comment>
<protein>
    <recommendedName>
        <fullName evidence="3">DUF445 domain-containing protein</fullName>
    </recommendedName>
</protein>